<feature type="non-terminal residue" evidence="1">
    <location>
        <position position="51"/>
    </location>
</feature>
<comment type="caution">
    <text evidence="1">The sequence shown here is derived from an EMBL/GenBank/DDBJ whole genome shotgun (WGS) entry which is preliminary data.</text>
</comment>
<reference evidence="1 2" key="1">
    <citation type="submission" date="2024-11" db="EMBL/GenBank/DDBJ databases">
        <title>Chromosome-level genome assembly of the freshwater bivalve Anodonta woodiana.</title>
        <authorList>
            <person name="Chen X."/>
        </authorList>
    </citation>
    <scope>NUCLEOTIDE SEQUENCE [LARGE SCALE GENOMIC DNA]</scope>
    <source>
        <strain evidence="1">MN2024</strain>
        <tissue evidence="1">Gills</tissue>
    </source>
</reference>
<protein>
    <submittedName>
        <fullName evidence="1">Uncharacterized protein</fullName>
    </submittedName>
</protein>
<name>A0ABD3V0S2_SINWO</name>
<keyword evidence="2" id="KW-1185">Reference proteome</keyword>
<evidence type="ECO:0000313" key="1">
    <source>
        <dbReference type="EMBL" id="KAL3855261.1"/>
    </source>
</evidence>
<dbReference type="EMBL" id="JBJQND010000014">
    <property type="protein sequence ID" value="KAL3855261.1"/>
    <property type="molecule type" value="Genomic_DNA"/>
</dbReference>
<organism evidence="1 2">
    <name type="scientific">Sinanodonta woodiana</name>
    <name type="common">Chinese pond mussel</name>
    <name type="synonym">Anodonta woodiana</name>
    <dbReference type="NCBI Taxonomy" id="1069815"/>
    <lineage>
        <taxon>Eukaryota</taxon>
        <taxon>Metazoa</taxon>
        <taxon>Spiralia</taxon>
        <taxon>Lophotrochozoa</taxon>
        <taxon>Mollusca</taxon>
        <taxon>Bivalvia</taxon>
        <taxon>Autobranchia</taxon>
        <taxon>Heteroconchia</taxon>
        <taxon>Palaeoheterodonta</taxon>
        <taxon>Unionida</taxon>
        <taxon>Unionoidea</taxon>
        <taxon>Unionidae</taxon>
        <taxon>Unioninae</taxon>
        <taxon>Sinanodonta</taxon>
    </lineage>
</organism>
<proteinExistence type="predicted"/>
<dbReference type="Proteomes" id="UP001634394">
    <property type="component" value="Unassembled WGS sequence"/>
</dbReference>
<accession>A0ABD3V0S2</accession>
<evidence type="ECO:0000313" key="2">
    <source>
        <dbReference type="Proteomes" id="UP001634394"/>
    </source>
</evidence>
<gene>
    <name evidence="1" type="ORF">ACJMK2_014477</name>
</gene>
<dbReference type="AlphaFoldDB" id="A0ABD3V0S2"/>
<sequence>MESTLSQYLRCEVNLQEVWNLHCHSTCNVKQTSRDMEYTLSQYLQCEANLK</sequence>